<dbReference type="PROSITE" id="PS00379">
    <property type="entry name" value="CDP_ALCOHOL_P_TRANSF"/>
    <property type="match status" value="1"/>
</dbReference>
<dbReference type="InterPro" id="IPR043130">
    <property type="entry name" value="CDP-OH_PTrfase_TM_dom"/>
</dbReference>
<dbReference type="InterPro" id="IPR050324">
    <property type="entry name" value="CDP-alcohol_PTase-I"/>
</dbReference>
<dbReference type="AlphaFoldDB" id="A0A7C2PJU2"/>
<dbReference type="GO" id="GO:0016780">
    <property type="term" value="F:phosphotransferase activity, for other substituted phosphate groups"/>
    <property type="evidence" value="ECO:0007669"/>
    <property type="project" value="InterPro"/>
</dbReference>
<organism evidence="13">
    <name type="scientific">candidate division WOR-3 bacterium</name>
    <dbReference type="NCBI Taxonomy" id="2052148"/>
    <lineage>
        <taxon>Bacteria</taxon>
        <taxon>Bacteria division WOR-3</taxon>
    </lineage>
</organism>
<evidence type="ECO:0000313" key="13">
    <source>
        <dbReference type="EMBL" id="HEN27459.1"/>
    </source>
</evidence>
<evidence type="ECO:0000313" key="14">
    <source>
        <dbReference type="EMBL" id="HGL18300.1"/>
    </source>
</evidence>
<dbReference type="PANTHER" id="PTHR14269:SF11">
    <property type="entry name" value="CDP-DIACYLGLYCEROL--GLYCEROL-3-PHOSPHATE 3-PHOSPHATIDYLTRANSFERASE"/>
    <property type="match status" value="1"/>
</dbReference>
<keyword evidence="8 12" id="KW-0472">Membrane</keyword>
<feature type="transmembrane region" description="Helical" evidence="12">
    <location>
        <begin position="30"/>
        <end position="52"/>
    </location>
</feature>
<dbReference type="InterPro" id="IPR048254">
    <property type="entry name" value="CDP_ALCOHOL_P_TRANSF_CS"/>
</dbReference>
<feature type="transmembrane region" description="Helical" evidence="12">
    <location>
        <begin position="73"/>
        <end position="92"/>
    </location>
</feature>
<evidence type="ECO:0000256" key="10">
    <source>
        <dbReference type="ARBA" id="ARBA00023264"/>
    </source>
</evidence>
<dbReference type="InterPro" id="IPR000462">
    <property type="entry name" value="CDP-OH_P_trans"/>
</dbReference>
<keyword evidence="4 11" id="KW-0808">Transferase</keyword>
<evidence type="ECO:0000256" key="6">
    <source>
        <dbReference type="ARBA" id="ARBA00022989"/>
    </source>
</evidence>
<name>A0A7C2PJU2_UNCW3</name>
<evidence type="ECO:0000256" key="3">
    <source>
        <dbReference type="ARBA" id="ARBA00022516"/>
    </source>
</evidence>
<evidence type="ECO:0000256" key="1">
    <source>
        <dbReference type="ARBA" id="ARBA00004141"/>
    </source>
</evidence>
<dbReference type="Gene3D" id="1.20.120.1760">
    <property type="match status" value="1"/>
</dbReference>
<evidence type="ECO:0000256" key="4">
    <source>
        <dbReference type="ARBA" id="ARBA00022679"/>
    </source>
</evidence>
<keyword evidence="9" id="KW-0594">Phospholipid biosynthesis</keyword>
<keyword evidence="6 12" id="KW-1133">Transmembrane helix</keyword>
<dbReference type="EMBL" id="DSOL01000057">
    <property type="protein sequence ID" value="HEN27459.1"/>
    <property type="molecule type" value="Genomic_DNA"/>
</dbReference>
<comment type="caution">
    <text evidence="13">The sequence shown here is derived from an EMBL/GenBank/DDBJ whole genome shotgun (WGS) entry which is preliminary data.</text>
</comment>
<reference evidence="13" key="1">
    <citation type="journal article" date="2020" name="mSystems">
        <title>Genome- and Community-Level Interaction Insights into Carbon Utilization and Element Cycling Functions of Hydrothermarchaeota in Hydrothermal Sediment.</title>
        <authorList>
            <person name="Zhou Z."/>
            <person name="Liu Y."/>
            <person name="Xu W."/>
            <person name="Pan J."/>
            <person name="Luo Z.H."/>
            <person name="Li M."/>
        </authorList>
    </citation>
    <scope>NUCLEOTIDE SEQUENCE [LARGE SCALE GENOMIC DNA]</scope>
    <source>
        <strain evidence="13">SpSt-34</strain>
        <strain evidence="14">SpSt-69</strain>
    </source>
</reference>
<sequence length="198" mass="22365">MRRNLPNIISILRILLSFLTLYLLDLGRYGTTFAACILIVIIIFTDFLDGFLARTLNAESEIGAILDITGDRIVEFIFWIFFAVKGRISFWFPVIVITRDVVVDTIRSSAFKKGVKPYEMHNNKIARFIVTSGYFRTGYALSKAIAFTLLGIDLLTIHGKLSFNIHGVALAFAWISLIICIARGLPVILDAWPYLKNK</sequence>
<keyword evidence="3" id="KW-0444">Lipid biosynthesis</keyword>
<comment type="similarity">
    <text evidence="2 11">Belongs to the CDP-alcohol phosphatidyltransferase class-I family.</text>
</comment>
<dbReference type="GO" id="GO:0046474">
    <property type="term" value="P:glycerophospholipid biosynthetic process"/>
    <property type="evidence" value="ECO:0007669"/>
    <property type="project" value="TreeGrafter"/>
</dbReference>
<dbReference type="GO" id="GO:0016020">
    <property type="term" value="C:membrane"/>
    <property type="evidence" value="ECO:0007669"/>
    <property type="project" value="UniProtKB-SubCell"/>
</dbReference>
<evidence type="ECO:0000256" key="8">
    <source>
        <dbReference type="ARBA" id="ARBA00023136"/>
    </source>
</evidence>
<accession>A0A7C2PJU2</accession>
<dbReference type="EMBL" id="DTDJ01000050">
    <property type="protein sequence ID" value="HGL18300.1"/>
    <property type="molecule type" value="Genomic_DNA"/>
</dbReference>
<evidence type="ECO:0000256" key="9">
    <source>
        <dbReference type="ARBA" id="ARBA00023209"/>
    </source>
</evidence>
<keyword evidence="7" id="KW-0443">Lipid metabolism</keyword>
<evidence type="ECO:0000256" key="11">
    <source>
        <dbReference type="RuleBase" id="RU003750"/>
    </source>
</evidence>
<dbReference type="PANTHER" id="PTHR14269">
    <property type="entry name" value="CDP-DIACYLGLYCEROL--GLYCEROL-3-PHOSPHATE 3-PHOSPHATIDYLTRANSFERASE-RELATED"/>
    <property type="match status" value="1"/>
</dbReference>
<feature type="transmembrane region" description="Helical" evidence="12">
    <location>
        <begin position="168"/>
        <end position="189"/>
    </location>
</feature>
<evidence type="ECO:0000256" key="12">
    <source>
        <dbReference type="SAM" id="Phobius"/>
    </source>
</evidence>
<feature type="transmembrane region" description="Helical" evidence="12">
    <location>
        <begin position="137"/>
        <end position="156"/>
    </location>
</feature>
<keyword evidence="5 12" id="KW-0812">Transmembrane</keyword>
<comment type="subcellular location">
    <subcellularLocation>
        <location evidence="1">Membrane</location>
        <topology evidence="1">Multi-pass membrane protein</topology>
    </subcellularLocation>
</comment>
<evidence type="ECO:0000256" key="2">
    <source>
        <dbReference type="ARBA" id="ARBA00010441"/>
    </source>
</evidence>
<proteinExistence type="inferred from homology"/>
<dbReference type="Pfam" id="PF01066">
    <property type="entry name" value="CDP-OH_P_transf"/>
    <property type="match status" value="1"/>
</dbReference>
<protein>
    <submittedName>
        <fullName evidence="13">CDP-alcohol phosphatidyltransferase family protein</fullName>
    </submittedName>
</protein>
<evidence type="ECO:0000256" key="5">
    <source>
        <dbReference type="ARBA" id="ARBA00022692"/>
    </source>
</evidence>
<keyword evidence="10" id="KW-1208">Phospholipid metabolism</keyword>
<gene>
    <name evidence="13" type="ORF">ENQ77_02100</name>
    <name evidence="14" type="ORF">ENU66_08240</name>
</gene>
<evidence type="ECO:0000256" key="7">
    <source>
        <dbReference type="ARBA" id="ARBA00023098"/>
    </source>
</evidence>